<dbReference type="AlphaFoldDB" id="A0AAE0YEV0"/>
<organism evidence="2 3">
    <name type="scientific">Elysia crispata</name>
    <name type="common">lettuce slug</name>
    <dbReference type="NCBI Taxonomy" id="231223"/>
    <lineage>
        <taxon>Eukaryota</taxon>
        <taxon>Metazoa</taxon>
        <taxon>Spiralia</taxon>
        <taxon>Lophotrochozoa</taxon>
        <taxon>Mollusca</taxon>
        <taxon>Gastropoda</taxon>
        <taxon>Heterobranchia</taxon>
        <taxon>Euthyneura</taxon>
        <taxon>Panpulmonata</taxon>
        <taxon>Sacoglossa</taxon>
        <taxon>Placobranchoidea</taxon>
        <taxon>Plakobranchidae</taxon>
        <taxon>Elysia</taxon>
    </lineage>
</organism>
<feature type="region of interest" description="Disordered" evidence="1">
    <location>
        <begin position="1"/>
        <end position="20"/>
    </location>
</feature>
<accession>A0AAE0YEV0</accession>
<evidence type="ECO:0000313" key="3">
    <source>
        <dbReference type="Proteomes" id="UP001283361"/>
    </source>
</evidence>
<reference evidence="2" key="1">
    <citation type="journal article" date="2023" name="G3 (Bethesda)">
        <title>A reference genome for the long-term kleptoplast-retaining sea slug Elysia crispata morphotype clarki.</title>
        <authorList>
            <person name="Eastman K.E."/>
            <person name="Pendleton A.L."/>
            <person name="Shaikh M.A."/>
            <person name="Suttiyut T."/>
            <person name="Ogas R."/>
            <person name="Tomko P."/>
            <person name="Gavelis G."/>
            <person name="Widhalm J.R."/>
            <person name="Wisecaver J.H."/>
        </authorList>
    </citation>
    <scope>NUCLEOTIDE SEQUENCE</scope>
    <source>
        <strain evidence="2">ECLA1</strain>
    </source>
</reference>
<protein>
    <submittedName>
        <fullName evidence="2">Uncharacterized protein</fullName>
    </submittedName>
</protein>
<evidence type="ECO:0000313" key="2">
    <source>
        <dbReference type="EMBL" id="KAK3743298.1"/>
    </source>
</evidence>
<keyword evidence="3" id="KW-1185">Reference proteome</keyword>
<name>A0AAE0YEV0_9GAST</name>
<proteinExistence type="predicted"/>
<gene>
    <name evidence="2" type="ORF">RRG08_007537</name>
</gene>
<dbReference type="EMBL" id="JAWDGP010006317">
    <property type="protein sequence ID" value="KAK3743298.1"/>
    <property type="molecule type" value="Genomic_DNA"/>
</dbReference>
<comment type="caution">
    <text evidence="2">The sequence shown here is derived from an EMBL/GenBank/DDBJ whole genome shotgun (WGS) entry which is preliminary data.</text>
</comment>
<sequence length="136" mass="14938">MSRPTGSAGVNLKSQGRDTGISSDFDIATTHGEDTNLCGHFVCGPGLDHMGEVRAAGGSAREVESRCTRPGKKALCLPTARRRLDKERSGQFGHEERSVVEIFYVEQRALREDMSYRTRSLLVSTGHIFVKSFSGY</sequence>
<evidence type="ECO:0000256" key="1">
    <source>
        <dbReference type="SAM" id="MobiDB-lite"/>
    </source>
</evidence>
<dbReference type="Proteomes" id="UP001283361">
    <property type="component" value="Unassembled WGS sequence"/>
</dbReference>